<proteinExistence type="predicted"/>
<evidence type="ECO:0000313" key="2">
    <source>
        <dbReference type="EMBL" id="GAL74328.1"/>
    </source>
</evidence>
<protein>
    <submittedName>
        <fullName evidence="2">Uncharacterized protein</fullName>
    </submittedName>
</protein>
<evidence type="ECO:0000256" key="1">
    <source>
        <dbReference type="SAM" id="MobiDB-lite"/>
    </source>
</evidence>
<organism evidence="2 3">
    <name type="scientific">Nonlabens ulvanivorans</name>
    <name type="common">Persicivirga ulvanivorans</name>
    <dbReference type="NCBI Taxonomy" id="906888"/>
    <lineage>
        <taxon>Bacteria</taxon>
        <taxon>Pseudomonadati</taxon>
        <taxon>Bacteroidota</taxon>
        <taxon>Flavobacteriia</taxon>
        <taxon>Flavobacteriales</taxon>
        <taxon>Flavobacteriaceae</taxon>
        <taxon>Nonlabens</taxon>
    </lineage>
</organism>
<dbReference type="AlphaFoldDB" id="A0A090WDN1"/>
<feature type="compositionally biased region" description="Basic and acidic residues" evidence="1">
    <location>
        <begin position="19"/>
        <end position="33"/>
    </location>
</feature>
<name>A0A090WDN1_NONUL</name>
<sequence length="44" mass="5274">MNWKSFADNYIKNNNSKQKNNENEKKIKSKKEINSGNFKTDCYE</sequence>
<reference evidence="2 3" key="1">
    <citation type="journal article" date="2014" name="Genome Announc.">
        <title>Draft Genome Sequences of Marine Flavobacterium Nonlabens Strains NR17, NR24, NR27, NR32, NR33, and Ara13.</title>
        <authorList>
            <person name="Nakanishi M."/>
            <person name="Meirelles P."/>
            <person name="Suzuki R."/>
            <person name="Takatani N."/>
            <person name="Mino S."/>
            <person name="Suda W."/>
            <person name="Oshima K."/>
            <person name="Hattori M."/>
            <person name="Ohkuma M."/>
            <person name="Hosokawa M."/>
            <person name="Miyashita K."/>
            <person name="Thompson F.L."/>
            <person name="Niwa A."/>
            <person name="Sawabe T."/>
            <person name="Sawabe T."/>
        </authorList>
    </citation>
    <scope>NUCLEOTIDE SEQUENCE [LARGE SCALE GENOMIC DNA]</scope>
    <source>
        <strain evidence="3">JCM19275</strain>
    </source>
</reference>
<dbReference type="Proteomes" id="UP000029647">
    <property type="component" value="Unassembled WGS sequence"/>
</dbReference>
<dbReference type="EMBL" id="BBNT01000002">
    <property type="protein sequence ID" value="GAL74328.1"/>
    <property type="molecule type" value="Genomic_DNA"/>
</dbReference>
<comment type="caution">
    <text evidence="2">The sequence shown here is derived from an EMBL/GenBank/DDBJ whole genome shotgun (WGS) entry which is preliminary data.</text>
</comment>
<feature type="compositionally biased region" description="Low complexity" evidence="1">
    <location>
        <begin position="9"/>
        <end position="18"/>
    </location>
</feature>
<evidence type="ECO:0000313" key="3">
    <source>
        <dbReference type="Proteomes" id="UP000029647"/>
    </source>
</evidence>
<accession>A0A090WDN1</accession>
<feature type="region of interest" description="Disordered" evidence="1">
    <location>
        <begin position="1"/>
        <end position="44"/>
    </location>
</feature>
<gene>
    <name evidence="2" type="ORF">JCM19275_3183</name>
</gene>